<dbReference type="RefSeq" id="WP_316000167.1">
    <property type="nucleotide sequence ID" value="NZ_JAWDJT010000020.1"/>
</dbReference>
<feature type="transmembrane region" description="Helical" evidence="6">
    <location>
        <begin position="270"/>
        <end position="294"/>
    </location>
</feature>
<feature type="transmembrane region" description="Helical" evidence="6">
    <location>
        <begin position="244"/>
        <end position="263"/>
    </location>
</feature>
<dbReference type="PANTHER" id="PTHR33406">
    <property type="entry name" value="MEMBRANE PROTEIN MJ1562-RELATED"/>
    <property type="match status" value="1"/>
</dbReference>
<keyword evidence="9" id="KW-1185">Reference proteome</keyword>
<dbReference type="Gene3D" id="1.20.1640.10">
    <property type="entry name" value="Multidrug efflux transporter AcrB transmembrane domain"/>
    <property type="match status" value="2"/>
</dbReference>
<evidence type="ECO:0000313" key="9">
    <source>
        <dbReference type="Proteomes" id="UP001250698"/>
    </source>
</evidence>
<dbReference type="InterPro" id="IPR050545">
    <property type="entry name" value="Mycobact_MmpL"/>
</dbReference>
<protein>
    <submittedName>
        <fullName evidence="8">MMPL family transporter</fullName>
    </submittedName>
</protein>
<evidence type="ECO:0000259" key="7">
    <source>
        <dbReference type="PROSITE" id="PS50156"/>
    </source>
</evidence>
<evidence type="ECO:0000313" key="8">
    <source>
        <dbReference type="EMBL" id="MDU0372812.1"/>
    </source>
</evidence>
<evidence type="ECO:0000256" key="6">
    <source>
        <dbReference type="SAM" id="Phobius"/>
    </source>
</evidence>
<dbReference type="Pfam" id="PF03176">
    <property type="entry name" value="MMPL"/>
    <property type="match status" value="2"/>
</dbReference>
<feature type="transmembrane region" description="Helical" evidence="6">
    <location>
        <begin position="683"/>
        <end position="704"/>
    </location>
</feature>
<feature type="domain" description="SSD" evidence="7">
    <location>
        <begin position="273"/>
        <end position="395"/>
    </location>
</feature>
<feature type="transmembrane region" description="Helical" evidence="6">
    <location>
        <begin position="300"/>
        <end position="321"/>
    </location>
</feature>
<reference evidence="8 9" key="1">
    <citation type="submission" date="2023-10" db="EMBL/GenBank/DDBJ databases">
        <title>Hymenobacter endophyticus sp. nov., an isolate from the leaf tissues of wheat.</title>
        <authorList>
            <person name="Dai Y."/>
        </authorList>
    </citation>
    <scope>NUCLEOTIDE SEQUENCE [LARGE SCALE GENOMIC DNA]</scope>
    <source>
        <strain evidence="8 9">ZK17L-C2</strain>
    </source>
</reference>
<keyword evidence="4 6" id="KW-1133">Transmembrane helix</keyword>
<feature type="transmembrane region" description="Helical" evidence="6">
    <location>
        <begin position="342"/>
        <end position="364"/>
    </location>
</feature>
<feature type="transmembrane region" description="Helical" evidence="6">
    <location>
        <begin position="427"/>
        <end position="445"/>
    </location>
</feature>
<keyword evidence="2" id="KW-1003">Cell membrane</keyword>
<dbReference type="InterPro" id="IPR000731">
    <property type="entry name" value="SSD"/>
</dbReference>
<feature type="transmembrane region" description="Helical" evidence="6">
    <location>
        <begin position="631"/>
        <end position="650"/>
    </location>
</feature>
<feature type="transmembrane region" description="Helical" evidence="6">
    <location>
        <begin position="755"/>
        <end position="784"/>
    </location>
</feature>
<evidence type="ECO:0000256" key="2">
    <source>
        <dbReference type="ARBA" id="ARBA00022475"/>
    </source>
</evidence>
<comment type="caution">
    <text evidence="8">The sequence shown here is derived from an EMBL/GenBank/DDBJ whole genome shotgun (WGS) entry which is preliminary data.</text>
</comment>
<comment type="subcellular location">
    <subcellularLocation>
        <location evidence="1">Cell membrane</location>
        <topology evidence="1">Multi-pass membrane protein</topology>
    </subcellularLocation>
</comment>
<gene>
    <name evidence="8" type="ORF">ROI90_20565</name>
</gene>
<feature type="transmembrane region" description="Helical" evidence="6">
    <location>
        <begin position="370"/>
        <end position="396"/>
    </location>
</feature>
<evidence type="ECO:0000256" key="1">
    <source>
        <dbReference type="ARBA" id="ARBA00004651"/>
    </source>
</evidence>
<proteinExistence type="predicted"/>
<evidence type="ECO:0000256" key="3">
    <source>
        <dbReference type="ARBA" id="ARBA00022692"/>
    </source>
</evidence>
<feature type="transmembrane region" description="Helical" evidence="6">
    <location>
        <begin position="40"/>
        <end position="60"/>
    </location>
</feature>
<evidence type="ECO:0000256" key="5">
    <source>
        <dbReference type="ARBA" id="ARBA00023136"/>
    </source>
</evidence>
<evidence type="ECO:0000256" key="4">
    <source>
        <dbReference type="ARBA" id="ARBA00022989"/>
    </source>
</evidence>
<dbReference type="PANTHER" id="PTHR33406:SF13">
    <property type="entry name" value="MEMBRANE PROTEIN YDFJ"/>
    <property type="match status" value="1"/>
</dbReference>
<sequence length="800" mass="88164">MAETRAAVALPLRGLPRGPFPFNDARGSGAVLVSMPLRKLAYLTLLALGLLTALAVFFVAQLRFNYNFNDFYPAGDPDLDYYEEYSGRFGNDNDYVLLGLEAPAGQTVFEPRFLTKVDSLTRFIRARRHVTQVSSPTTASNPVVEGLGVFNVPYLHPQEPERRAQDSALVYRTPGLVGNLISRDARAVTILFQTSPNLSKPPGDSLLTAVRTELARQGIPENEYHLAGKMVAQSVFVDRLQLELMVFMSLSVVLVTGLLWLTFRTWWGMVLPLVVVLGSILWGLGVMSAFGVSIDLMTALLPVMLFVVGMSDTIHIITRYVTELGYGASKRDSLLIALKESGFGSGLSALTTSIGFFTLMTSTIRPIYNFGLFTGIAVLLTFALSFTLLPAMLVLLRKPQLRVPRETGHSWDGVLGRMFRTVLARRHWVVAISGLVLVLSVASASRIRINSALLDDLSKNDPVKLDFKFFERQFAGVRPFELDLKPAPSRTLYDLQVLRQTEQIENYLQKDYGLNFVASPVTLIKSVRKALNGGLLEEYRLPDSEAELQRLLRKVKLFRKKPEFRALALPDGSEGRLTGRMPDVGSVRAGQLNAGLRRFLRTSVDSTVLQTRLTGSANLIDKNNETLTRNMITGMSIDILMVTLIVLALFRSVRMTVVVLIPNLVPILIVAGVMGAAGVSMKVSTSIIFTIAFGIAVDDTIHFISKLKLVLLQEPSLFKAVRKTYLMAGKAVIVTSLILVGGFSTLIFSSFDGTFYVGLLIGLTLLFGVVAELTLLPILILAFYRHKPREIREQIPALGG</sequence>
<name>A0ABU3TN53_9BACT</name>
<dbReference type="EMBL" id="JAWDJT010000020">
    <property type="protein sequence ID" value="MDU0372812.1"/>
    <property type="molecule type" value="Genomic_DNA"/>
</dbReference>
<feature type="transmembrane region" description="Helical" evidence="6">
    <location>
        <begin position="725"/>
        <end position="749"/>
    </location>
</feature>
<dbReference type="Proteomes" id="UP001250698">
    <property type="component" value="Unassembled WGS sequence"/>
</dbReference>
<organism evidence="8 9">
    <name type="scientific">Hymenobacter endophyticus</name>
    <dbReference type="NCBI Taxonomy" id="3076335"/>
    <lineage>
        <taxon>Bacteria</taxon>
        <taxon>Pseudomonadati</taxon>
        <taxon>Bacteroidota</taxon>
        <taxon>Cytophagia</taxon>
        <taxon>Cytophagales</taxon>
        <taxon>Hymenobacteraceae</taxon>
        <taxon>Hymenobacter</taxon>
    </lineage>
</organism>
<dbReference type="InterPro" id="IPR004869">
    <property type="entry name" value="MMPL_dom"/>
</dbReference>
<keyword evidence="3 6" id="KW-0812">Transmembrane</keyword>
<feature type="transmembrane region" description="Helical" evidence="6">
    <location>
        <begin position="657"/>
        <end position="677"/>
    </location>
</feature>
<dbReference type="PROSITE" id="PS50156">
    <property type="entry name" value="SSD"/>
    <property type="match status" value="1"/>
</dbReference>
<dbReference type="SUPFAM" id="SSF82866">
    <property type="entry name" value="Multidrug efflux transporter AcrB transmembrane domain"/>
    <property type="match status" value="2"/>
</dbReference>
<accession>A0ABU3TN53</accession>
<keyword evidence="5 6" id="KW-0472">Membrane</keyword>